<organism evidence="1 2">
    <name type="scientific">Candidatus Liptonbacteria bacterium RIFCSPLOWO2_01_FULL_52_25</name>
    <dbReference type="NCBI Taxonomy" id="1798650"/>
    <lineage>
        <taxon>Bacteria</taxon>
        <taxon>Candidatus Liptoniibacteriota</taxon>
    </lineage>
</organism>
<proteinExistence type="predicted"/>
<evidence type="ECO:0000313" key="1">
    <source>
        <dbReference type="EMBL" id="OGY99273.1"/>
    </source>
</evidence>
<dbReference type="Proteomes" id="UP000178880">
    <property type="component" value="Unassembled WGS sequence"/>
</dbReference>
<dbReference type="AlphaFoldDB" id="A0A1G2CD08"/>
<sequence length="205" mass="22956">MEKPSSNKEKSSVPYEQSLEIAKGLIEKYHKELGEIRLPDNMPEEDRKAMRWGKSAIGHFLKTIPEKTLERFQGHGIFRRDLEGNLAAFINILQNHAIKGECAALVNSGYYDASASGDFLIVSRADRPLPVFPDDSRPGDRKGPIRNEVGWIADAGAFVVNTNFYPIVDELKTMFPDANIIRANELPEYIREEAGTFNTTDMGGI</sequence>
<dbReference type="EMBL" id="MHLA01000017">
    <property type="protein sequence ID" value="OGY99273.1"/>
    <property type="molecule type" value="Genomic_DNA"/>
</dbReference>
<protein>
    <submittedName>
        <fullName evidence="1">Uncharacterized protein</fullName>
    </submittedName>
</protein>
<accession>A0A1G2CD08</accession>
<comment type="caution">
    <text evidence="1">The sequence shown here is derived from an EMBL/GenBank/DDBJ whole genome shotgun (WGS) entry which is preliminary data.</text>
</comment>
<name>A0A1G2CD08_9BACT</name>
<evidence type="ECO:0000313" key="2">
    <source>
        <dbReference type="Proteomes" id="UP000178880"/>
    </source>
</evidence>
<gene>
    <name evidence="1" type="ORF">A2945_04855</name>
</gene>
<dbReference type="STRING" id="1798650.A2945_04855"/>
<reference evidence="1 2" key="1">
    <citation type="journal article" date="2016" name="Nat. Commun.">
        <title>Thousands of microbial genomes shed light on interconnected biogeochemical processes in an aquifer system.</title>
        <authorList>
            <person name="Anantharaman K."/>
            <person name="Brown C.T."/>
            <person name="Hug L.A."/>
            <person name="Sharon I."/>
            <person name="Castelle C.J."/>
            <person name="Probst A.J."/>
            <person name="Thomas B.C."/>
            <person name="Singh A."/>
            <person name="Wilkins M.J."/>
            <person name="Karaoz U."/>
            <person name="Brodie E.L."/>
            <person name="Williams K.H."/>
            <person name="Hubbard S.S."/>
            <person name="Banfield J.F."/>
        </authorList>
    </citation>
    <scope>NUCLEOTIDE SEQUENCE [LARGE SCALE GENOMIC DNA]</scope>
</reference>